<dbReference type="SUPFAM" id="SSF54197">
    <property type="entry name" value="HIT-like"/>
    <property type="match status" value="1"/>
</dbReference>
<dbReference type="InterPro" id="IPR000182">
    <property type="entry name" value="GNAT_dom"/>
</dbReference>
<feature type="domain" description="N-acetyltransferase" evidence="3">
    <location>
        <begin position="10"/>
        <end position="172"/>
    </location>
</feature>
<dbReference type="InterPro" id="IPR051531">
    <property type="entry name" value="N-acetyltransferase"/>
</dbReference>
<feature type="domain" description="HIT" evidence="2">
    <location>
        <begin position="183"/>
        <end position="285"/>
    </location>
</feature>
<proteinExistence type="predicted"/>
<dbReference type="PANTHER" id="PTHR43792:SF1">
    <property type="entry name" value="N-ACETYLTRANSFERASE DOMAIN-CONTAINING PROTEIN"/>
    <property type="match status" value="1"/>
</dbReference>
<accession>W0FJD2</accession>
<dbReference type="GO" id="GO:0016747">
    <property type="term" value="F:acyltransferase activity, transferring groups other than amino-acyl groups"/>
    <property type="evidence" value="ECO:0007669"/>
    <property type="project" value="InterPro"/>
</dbReference>
<dbReference type="InterPro" id="IPR011146">
    <property type="entry name" value="HIT-like"/>
</dbReference>
<dbReference type="PANTHER" id="PTHR43792">
    <property type="entry name" value="GNAT FAMILY, PUTATIVE (AFU_ORTHOLOGUE AFUA_3G00765)-RELATED-RELATED"/>
    <property type="match status" value="1"/>
</dbReference>
<sequence length="324" mass="37494">MRISFETERLIIRPFGPEDAEAVFCWCGDPAVNTYMIYPLYHRVEDVRAWLESRDMDDPDNYDEGIVLKSTGELIGSGGMHYCPERNAWEIGYNIRADQWGNGYTVEYITALIDEIRKVRPVEAIDGIFAAENRKSRRVMEKLGMTYVRDTSFDRLDGSETFAAKYYRRNLPQPAEVCLVCDRIEKTREGKNPYFVKELKTGYVVMGDHQRFEGYTLLLCKEHATELSQLAPDFRDAFLKDMAVTAEAVQNAFHPDKLNYELLGAGKGRHMHWHIFPRRQGDTPSPGPVWQVQDMNDDRWLLSPEKLEELKAALRRELDLLDTP</sequence>
<dbReference type="AlphaFoldDB" id="W0FJD2"/>
<dbReference type="PROSITE" id="PS51084">
    <property type="entry name" value="HIT_2"/>
    <property type="match status" value="1"/>
</dbReference>
<dbReference type="Gene3D" id="3.30.428.10">
    <property type="entry name" value="HIT-like"/>
    <property type="match status" value="1"/>
</dbReference>
<dbReference type="Pfam" id="PF01230">
    <property type="entry name" value="HIT"/>
    <property type="match status" value="1"/>
</dbReference>
<evidence type="ECO:0000259" key="3">
    <source>
        <dbReference type="PROSITE" id="PS51186"/>
    </source>
</evidence>
<dbReference type="InterPro" id="IPR016181">
    <property type="entry name" value="Acyl_CoA_acyltransferase"/>
</dbReference>
<dbReference type="PROSITE" id="PS51186">
    <property type="entry name" value="GNAT"/>
    <property type="match status" value="1"/>
</dbReference>
<evidence type="ECO:0000256" key="1">
    <source>
        <dbReference type="PROSITE-ProRule" id="PRU00464"/>
    </source>
</evidence>
<protein>
    <submittedName>
        <fullName evidence="4">Histidine triad (HIT) protein</fullName>
    </submittedName>
</protein>
<organism evidence="4">
    <name type="scientific">uncultured bacterium Contig1753</name>
    <dbReference type="NCBI Taxonomy" id="1393498"/>
    <lineage>
        <taxon>Bacteria</taxon>
        <taxon>environmental samples</taxon>
    </lineage>
</organism>
<dbReference type="SUPFAM" id="SSF55729">
    <property type="entry name" value="Acyl-CoA N-acyltransferases (Nat)"/>
    <property type="match status" value="1"/>
</dbReference>
<evidence type="ECO:0000259" key="2">
    <source>
        <dbReference type="PROSITE" id="PS51084"/>
    </source>
</evidence>
<reference evidence="4" key="1">
    <citation type="journal article" date="2013" name="PLoS ONE">
        <title>Metagenomic insights into the carbohydrate-active enzymes carried by the microorganisms adhering to solid digesta in the rumen of cows.</title>
        <authorList>
            <person name="Wang L."/>
            <person name="Hatem A."/>
            <person name="Catalyurek U.V."/>
            <person name="Morrison M."/>
            <person name="Yu Z."/>
        </authorList>
    </citation>
    <scope>NUCLEOTIDE SEQUENCE</scope>
</reference>
<evidence type="ECO:0000313" key="4">
    <source>
        <dbReference type="EMBL" id="AHF24981.1"/>
    </source>
</evidence>
<dbReference type="Pfam" id="PF13302">
    <property type="entry name" value="Acetyltransf_3"/>
    <property type="match status" value="1"/>
</dbReference>
<dbReference type="Gene3D" id="3.40.630.30">
    <property type="match status" value="1"/>
</dbReference>
<dbReference type="InterPro" id="IPR036265">
    <property type="entry name" value="HIT-like_sf"/>
</dbReference>
<dbReference type="EMBL" id="KC246813">
    <property type="protein sequence ID" value="AHF24981.1"/>
    <property type="molecule type" value="Genomic_DNA"/>
</dbReference>
<name>W0FJD2_9BACT</name>
<feature type="short sequence motif" description="Histidine triad motif" evidence="1">
    <location>
        <begin position="270"/>
        <end position="274"/>
    </location>
</feature>